<keyword evidence="5" id="KW-0297">G-protein coupled receptor</keyword>
<keyword evidence="3 9" id="KW-0812">Transmembrane</keyword>
<feature type="domain" description="G-protein coupled receptors family 1 profile" evidence="10">
    <location>
        <begin position="1"/>
        <end position="185"/>
    </location>
</feature>
<evidence type="ECO:0000259" key="10">
    <source>
        <dbReference type="PROSITE" id="PS50262"/>
    </source>
</evidence>
<evidence type="ECO:0000313" key="12">
    <source>
        <dbReference type="Proteomes" id="UP001201812"/>
    </source>
</evidence>
<evidence type="ECO:0000256" key="8">
    <source>
        <dbReference type="ARBA" id="ARBA00023224"/>
    </source>
</evidence>
<dbReference type="CDD" id="cd00637">
    <property type="entry name" value="7tm_classA_rhodopsin-like"/>
    <property type="match status" value="1"/>
</dbReference>
<dbReference type="GO" id="GO:0005886">
    <property type="term" value="C:plasma membrane"/>
    <property type="evidence" value="ECO:0007669"/>
    <property type="project" value="UniProtKB-SubCell"/>
</dbReference>
<dbReference type="EMBL" id="JAKKPZ010000637">
    <property type="protein sequence ID" value="KAI1693379.1"/>
    <property type="molecule type" value="Genomic_DNA"/>
</dbReference>
<evidence type="ECO:0000256" key="5">
    <source>
        <dbReference type="ARBA" id="ARBA00023040"/>
    </source>
</evidence>
<name>A0AAD4MFV9_9BILA</name>
<evidence type="ECO:0000256" key="7">
    <source>
        <dbReference type="ARBA" id="ARBA00023170"/>
    </source>
</evidence>
<dbReference type="Proteomes" id="UP001201812">
    <property type="component" value="Unassembled WGS sequence"/>
</dbReference>
<protein>
    <submittedName>
        <fullName evidence="11">7 transmembrane receptor (Rhodopsin family) domain-containing protein</fullName>
    </submittedName>
</protein>
<feature type="transmembrane region" description="Helical" evidence="9">
    <location>
        <begin position="85"/>
        <end position="108"/>
    </location>
</feature>
<dbReference type="PROSITE" id="PS50262">
    <property type="entry name" value="G_PROTEIN_RECEP_F1_2"/>
    <property type="match status" value="1"/>
</dbReference>
<keyword evidence="6 9" id="KW-0472">Membrane</keyword>
<dbReference type="Pfam" id="PF00001">
    <property type="entry name" value="7tm_1"/>
    <property type="match status" value="1"/>
</dbReference>
<keyword evidence="7 11" id="KW-0675">Receptor</keyword>
<keyword evidence="8" id="KW-0807">Transducer</keyword>
<feature type="transmembrane region" description="Helical" evidence="9">
    <location>
        <begin position="169"/>
        <end position="187"/>
    </location>
</feature>
<evidence type="ECO:0000256" key="3">
    <source>
        <dbReference type="ARBA" id="ARBA00022692"/>
    </source>
</evidence>
<dbReference type="Gene3D" id="1.20.1070.10">
    <property type="entry name" value="Rhodopsin 7-helix transmembrane proteins"/>
    <property type="match status" value="1"/>
</dbReference>
<organism evidence="11 12">
    <name type="scientific">Ditylenchus destructor</name>
    <dbReference type="NCBI Taxonomy" id="166010"/>
    <lineage>
        <taxon>Eukaryota</taxon>
        <taxon>Metazoa</taxon>
        <taxon>Ecdysozoa</taxon>
        <taxon>Nematoda</taxon>
        <taxon>Chromadorea</taxon>
        <taxon>Rhabditida</taxon>
        <taxon>Tylenchina</taxon>
        <taxon>Tylenchomorpha</taxon>
        <taxon>Sphaerularioidea</taxon>
        <taxon>Anguinidae</taxon>
        <taxon>Anguininae</taxon>
        <taxon>Ditylenchus</taxon>
    </lineage>
</organism>
<comment type="subcellular location">
    <subcellularLocation>
        <location evidence="1">Cell membrane</location>
        <topology evidence="1">Multi-pass membrane protein</topology>
    </subcellularLocation>
</comment>
<dbReference type="PROSITE" id="PS00237">
    <property type="entry name" value="G_PROTEIN_RECEP_F1_1"/>
    <property type="match status" value="1"/>
</dbReference>
<sequence>MCASSNVLVLLTTERFFAIIFPLRHMQYSHTNRWVIALIALLPAQILIFYFHLRPYIDAETFIVFEDGVCYPQAVWNVQVINVPFHLSLFIIPLFIIVFVNFVIAVKLRQQRKSRVRSTKSADGNNKTLWILPMVYAALSAPSFTLSLVKKFDIAPLSLYEVIDVAHELLFHINMLDFAYNWLLYAMTRYDRLLMTWLKSYISVQFDVSSDFRFFLVQNVQEDSIGDEKQCES</sequence>
<feature type="transmembrane region" description="Helical" evidence="9">
    <location>
        <begin position="35"/>
        <end position="53"/>
    </location>
</feature>
<gene>
    <name evidence="11" type="ORF">DdX_20700</name>
</gene>
<reference evidence="11" key="1">
    <citation type="submission" date="2022-01" db="EMBL/GenBank/DDBJ databases">
        <title>Genome Sequence Resource for Two Populations of Ditylenchus destructor, the Migratory Endoparasitic Phytonematode.</title>
        <authorList>
            <person name="Zhang H."/>
            <person name="Lin R."/>
            <person name="Xie B."/>
        </authorList>
    </citation>
    <scope>NUCLEOTIDE SEQUENCE</scope>
    <source>
        <strain evidence="11">BazhouSP</strain>
    </source>
</reference>
<evidence type="ECO:0000256" key="6">
    <source>
        <dbReference type="ARBA" id="ARBA00023136"/>
    </source>
</evidence>
<keyword evidence="12" id="KW-1185">Reference proteome</keyword>
<dbReference type="SUPFAM" id="SSF81321">
    <property type="entry name" value="Family A G protein-coupled receptor-like"/>
    <property type="match status" value="1"/>
</dbReference>
<evidence type="ECO:0000256" key="1">
    <source>
        <dbReference type="ARBA" id="ARBA00004651"/>
    </source>
</evidence>
<evidence type="ECO:0000256" key="2">
    <source>
        <dbReference type="ARBA" id="ARBA00022475"/>
    </source>
</evidence>
<dbReference type="InterPro" id="IPR017452">
    <property type="entry name" value="GPCR_Rhodpsn_7TM"/>
</dbReference>
<keyword evidence="2" id="KW-1003">Cell membrane</keyword>
<dbReference type="PANTHER" id="PTHR24228:SF59">
    <property type="entry name" value="NEUROPEPTIDE RECEPTOR 15"/>
    <property type="match status" value="1"/>
</dbReference>
<comment type="caution">
    <text evidence="11">The sequence shown here is derived from an EMBL/GenBank/DDBJ whole genome shotgun (WGS) entry which is preliminary data.</text>
</comment>
<evidence type="ECO:0000256" key="4">
    <source>
        <dbReference type="ARBA" id="ARBA00022989"/>
    </source>
</evidence>
<dbReference type="PANTHER" id="PTHR24228">
    <property type="entry name" value="B2 BRADYKININ RECEPTOR/ANGIOTENSIN II RECEPTOR"/>
    <property type="match status" value="1"/>
</dbReference>
<evidence type="ECO:0000256" key="9">
    <source>
        <dbReference type="SAM" id="Phobius"/>
    </source>
</evidence>
<dbReference type="InterPro" id="IPR000276">
    <property type="entry name" value="GPCR_Rhodpsn"/>
</dbReference>
<feature type="transmembrane region" description="Helical" evidence="9">
    <location>
        <begin position="129"/>
        <end position="149"/>
    </location>
</feature>
<dbReference type="AlphaFoldDB" id="A0AAD4MFV9"/>
<dbReference type="GO" id="GO:0004930">
    <property type="term" value="F:G protein-coupled receptor activity"/>
    <property type="evidence" value="ECO:0007669"/>
    <property type="project" value="UniProtKB-KW"/>
</dbReference>
<accession>A0AAD4MFV9</accession>
<proteinExistence type="predicted"/>
<evidence type="ECO:0000313" key="11">
    <source>
        <dbReference type="EMBL" id="KAI1693379.1"/>
    </source>
</evidence>
<keyword evidence="4 9" id="KW-1133">Transmembrane helix</keyword>